<feature type="domain" description="Disease resistance N-terminal" evidence="8">
    <location>
        <begin position="16"/>
        <end position="94"/>
    </location>
</feature>
<evidence type="ECO:0008006" key="13">
    <source>
        <dbReference type="Google" id="ProtNLM"/>
    </source>
</evidence>
<dbReference type="PANTHER" id="PTHR23155">
    <property type="entry name" value="DISEASE RESISTANCE PROTEIN RP"/>
    <property type="match status" value="1"/>
</dbReference>
<dbReference type="SUPFAM" id="SSF52540">
    <property type="entry name" value="P-loop containing nucleoside triphosphate hydrolases"/>
    <property type="match status" value="2"/>
</dbReference>
<dbReference type="InterPro" id="IPR036388">
    <property type="entry name" value="WH-like_DNA-bd_sf"/>
</dbReference>
<protein>
    <recommendedName>
        <fullName evidence="13">Disease resistance protein RPM1</fullName>
    </recommendedName>
</protein>
<evidence type="ECO:0000256" key="1">
    <source>
        <dbReference type="ARBA" id="ARBA00008894"/>
    </source>
</evidence>
<dbReference type="PANTHER" id="PTHR23155:SF1114">
    <property type="entry name" value="OS02G0475500 PROTEIN"/>
    <property type="match status" value="1"/>
</dbReference>
<dbReference type="InterPro" id="IPR042197">
    <property type="entry name" value="Apaf_helical"/>
</dbReference>
<evidence type="ECO:0000256" key="3">
    <source>
        <dbReference type="ARBA" id="ARBA00022737"/>
    </source>
</evidence>
<accession>A0ABC9BKQ1</accession>
<evidence type="ECO:0000256" key="5">
    <source>
        <dbReference type="ARBA" id="ARBA00022821"/>
    </source>
</evidence>
<dbReference type="InterPro" id="IPR055414">
    <property type="entry name" value="LRR_R13L4/SHOC2-like"/>
</dbReference>
<evidence type="ECO:0000259" key="8">
    <source>
        <dbReference type="Pfam" id="PF18052"/>
    </source>
</evidence>
<evidence type="ECO:0000256" key="4">
    <source>
        <dbReference type="ARBA" id="ARBA00022741"/>
    </source>
</evidence>
<dbReference type="InterPro" id="IPR032675">
    <property type="entry name" value="LRR_dom_sf"/>
</dbReference>
<dbReference type="PRINTS" id="PR00364">
    <property type="entry name" value="DISEASERSIST"/>
</dbReference>
<dbReference type="CDD" id="cd14798">
    <property type="entry name" value="RX-CC_like"/>
    <property type="match status" value="1"/>
</dbReference>
<dbReference type="Proteomes" id="UP001497457">
    <property type="component" value="Chromosome 26rd"/>
</dbReference>
<dbReference type="InterPro" id="IPR044974">
    <property type="entry name" value="Disease_R_plants"/>
</dbReference>
<dbReference type="Gene3D" id="3.40.50.300">
    <property type="entry name" value="P-loop containing nucleotide triphosphate hydrolases"/>
    <property type="match status" value="2"/>
</dbReference>
<feature type="domain" description="NB-ARC" evidence="7">
    <location>
        <begin position="431"/>
        <end position="580"/>
    </location>
</feature>
<dbReference type="AlphaFoldDB" id="A0ABC9BKQ1"/>
<comment type="similarity">
    <text evidence="1">Belongs to the disease resistance NB-LRR family.</text>
</comment>
<dbReference type="GO" id="GO:0000166">
    <property type="term" value="F:nucleotide binding"/>
    <property type="evidence" value="ECO:0007669"/>
    <property type="project" value="UniProtKB-KW"/>
</dbReference>
<reference evidence="11 12" key="2">
    <citation type="submission" date="2024-10" db="EMBL/GenBank/DDBJ databases">
        <authorList>
            <person name="Ryan C."/>
        </authorList>
    </citation>
    <scope>NUCLEOTIDE SEQUENCE [LARGE SCALE GENOMIC DNA]</scope>
</reference>
<dbReference type="InterPro" id="IPR002182">
    <property type="entry name" value="NB-ARC"/>
</dbReference>
<keyword evidence="6" id="KW-0175">Coiled coil</keyword>
<evidence type="ECO:0000259" key="10">
    <source>
        <dbReference type="Pfam" id="PF23598"/>
    </source>
</evidence>
<evidence type="ECO:0000313" key="12">
    <source>
        <dbReference type="Proteomes" id="UP001497457"/>
    </source>
</evidence>
<dbReference type="Pfam" id="PF23598">
    <property type="entry name" value="LRR_14"/>
    <property type="match status" value="1"/>
</dbReference>
<dbReference type="EMBL" id="OZ075136">
    <property type="protein sequence ID" value="CAL5002416.1"/>
    <property type="molecule type" value="Genomic_DNA"/>
</dbReference>
<dbReference type="Gene3D" id="1.10.8.430">
    <property type="entry name" value="Helical domain of apoptotic protease-activating factors"/>
    <property type="match status" value="1"/>
</dbReference>
<dbReference type="SUPFAM" id="SSF52047">
    <property type="entry name" value="RNI-like"/>
    <property type="match status" value="1"/>
</dbReference>
<dbReference type="InterPro" id="IPR058922">
    <property type="entry name" value="WHD_DRP"/>
</dbReference>
<evidence type="ECO:0000259" key="9">
    <source>
        <dbReference type="Pfam" id="PF23559"/>
    </source>
</evidence>
<evidence type="ECO:0000256" key="2">
    <source>
        <dbReference type="ARBA" id="ARBA00022614"/>
    </source>
</evidence>
<feature type="domain" description="Disease resistance R13L4/SHOC-2-like LRR" evidence="10">
    <location>
        <begin position="793"/>
        <end position="1119"/>
    </location>
</feature>
<evidence type="ECO:0000259" key="7">
    <source>
        <dbReference type="Pfam" id="PF00931"/>
    </source>
</evidence>
<dbReference type="GO" id="GO:0002758">
    <property type="term" value="P:innate immune response-activating signaling pathway"/>
    <property type="evidence" value="ECO:0007669"/>
    <property type="project" value="UniProtKB-ARBA"/>
</dbReference>
<keyword evidence="5" id="KW-0611">Plant defense</keyword>
<dbReference type="InterPro" id="IPR041118">
    <property type="entry name" value="Rx_N"/>
</dbReference>
<organism evidence="11 12">
    <name type="scientific">Urochloa decumbens</name>
    <dbReference type="NCBI Taxonomy" id="240449"/>
    <lineage>
        <taxon>Eukaryota</taxon>
        <taxon>Viridiplantae</taxon>
        <taxon>Streptophyta</taxon>
        <taxon>Embryophyta</taxon>
        <taxon>Tracheophyta</taxon>
        <taxon>Spermatophyta</taxon>
        <taxon>Magnoliopsida</taxon>
        <taxon>Liliopsida</taxon>
        <taxon>Poales</taxon>
        <taxon>Poaceae</taxon>
        <taxon>PACMAD clade</taxon>
        <taxon>Panicoideae</taxon>
        <taxon>Panicodae</taxon>
        <taxon>Paniceae</taxon>
        <taxon>Melinidinae</taxon>
        <taxon>Urochloa</taxon>
    </lineage>
</organism>
<dbReference type="Pfam" id="PF23559">
    <property type="entry name" value="WHD_DRP"/>
    <property type="match status" value="1"/>
</dbReference>
<keyword evidence="2" id="KW-0433">Leucine-rich repeat</keyword>
<evidence type="ECO:0000256" key="6">
    <source>
        <dbReference type="ARBA" id="ARBA00023054"/>
    </source>
</evidence>
<dbReference type="FunFam" id="1.10.10.10:FF:000322">
    <property type="entry name" value="Probable disease resistance protein At1g63360"/>
    <property type="match status" value="1"/>
</dbReference>
<reference evidence="12" key="1">
    <citation type="submission" date="2024-06" db="EMBL/GenBank/DDBJ databases">
        <authorList>
            <person name="Ryan C."/>
        </authorList>
    </citation>
    <scope>NUCLEOTIDE SEQUENCE [LARGE SCALE GENOMIC DNA]</scope>
</reference>
<dbReference type="GO" id="GO:0009626">
    <property type="term" value="P:plant-type hypersensitive response"/>
    <property type="evidence" value="ECO:0007669"/>
    <property type="project" value="UniProtKB-ARBA"/>
</dbReference>
<proteinExistence type="inferred from homology"/>
<feature type="domain" description="Disease resistance protein winged helix" evidence="9">
    <location>
        <begin position="669"/>
        <end position="741"/>
    </location>
</feature>
<feature type="domain" description="NB-ARC" evidence="7">
    <location>
        <begin position="179"/>
        <end position="357"/>
    </location>
</feature>
<dbReference type="InterPro" id="IPR038005">
    <property type="entry name" value="RX-like_CC"/>
</dbReference>
<gene>
    <name evidence="11" type="ORF">URODEC1_LOCUS65936</name>
</gene>
<name>A0ABC9BKQ1_9POAL</name>
<dbReference type="GO" id="GO:0042742">
    <property type="term" value="P:defense response to bacterium"/>
    <property type="evidence" value="ECO:0007669"/>
    <property type="project" value="UniProtKB-ARBA"/>
</dbReference>
<keyword evidence="3" id="KW-0677">Repeat</keyword>
<dbReference type="Pfam" id="PF18052">
    <property type="entry name" value="Rx_N"/>
    <property type="match status" value="1"/>
</dbReference>
<dbReference type="Gene3D" id="1.10.10.10">
    <property type="entry name" value="Winged helix-like DNA-binding domain superfamily/Winged helix DNA-binding domain"/>
    <property type="match status" value="1"/>
</dbReference>
<dbReference type="Gene3D" id="1.20.5.4130">
    <property type="match status" value="1"/>
</dbReference>
<dbReference type="Gene3D" id="3.80.10.10">
    <property type="entry name" value="Ribonuclease Inhibitor"/>
    <property type="match status" value="1"/>
</dbReference>
<dbReference type="InterPro" id="IPR027417">
    <property type="entry name" value="P-loop_NTPase"/>
</dbReference>
<keyword evidence="12" id="KW-1185">Reference proteome</keyword>
<keyword evidence="4" id="KW-0547">Nucleotide-binding</keyword>
<evidence type="ECO:0000313" key="11">
    <source>
        <dbReference type="EMBL" id="CAL5002416.1"/>
    </source>
</evidence>
<dbReference type="Pfam" id="PF00931">
    <property type="entry name" value="NB-ARC"/>
    <property type="match status" value="2"/>
</dbReference>
<sequence>MEATALSVGKAVLDGALGYAKSFVAEEIALQLGVERDVIFIGDELEMMQSFLMTADEEQDRHKVLLTWVKQVRETAYNVEDNLMAFAVHSEKKPICFYIPRNLWERRRIGKEVKELRAKVEDVSNRNLRYRLIKGSGSKPTTAAEEQANVATVAMMGINEANRTAMKLENSVIDFRQLITSEDKGRSVVAVWGATADLRTTAIQDVYDDPAVRANFGFRAWIKLAHPFIRKEFIQSLVRQYYENFPEAIGGTHKRRTIGVSVFMKMESMSQSEMLDVFDTKVSDNSYMIVVDDVSTKEQWDCIENYFPDNNKGSRVIVSTQQAEIARLCTGKEYLVSELKQLSYNQSLYLFHKKVMLSSNSSNENLEISSSEILEEDNQPKDEDGDKVFYLTSGKKFNRSRTMDQFDEILLLGRTTDKSRVIELVGQPHDGQGCKVISVWGMGGLGKTTLVQSVYRSPQLGNWKRAWATALRPFNPEQLIRKLAGDLGVATNGEFKDLTETLTQKLKQERCLIVLDDISSTTEWDFVGNCLKNAMRIIITTREKSIAKHCSKEVINMHNLSGLEDDVALDLFKRKVFKDDFEKNKISPDMTEQARLIIKKCDGLPLAISTIGGFLATKPKTSTEWRKTYDRINTELEINQELRAIKTVLLRSYDGLPYHLKSCFLYFSIFPEDHKIRRKPLIRRWVAEGYAREMHGMTAEEVGDMYFEQLLDRSMILPGGDVNIYSGKFDSCQLHDIMRQICISKAREENLAFTLEDGCSFSSTQGTTRHLAISSNWNRYEQDFIQTMVDLSHVRSLTVFKAWRSFYIYKKMRFLRVMDLEGTQEVRGHQLNGIGEFIHLKFLSLKCCPGIHNLPNSLGKLSNLQILDIRGTCARELPANVTNLQKLQFLRAHRVLVPRGIGKLNALCTLAHVELYEKGQGAVKELAQLHQLRKLGVEGNTKTNNKEFWSAIRSLNHLQSLSVSWYCRGSDNYKLDSPLGGSLLPPRSIESLKLDGPVVRLTEWIHQLQNLTRLLLRGTGLQQDAIQAVGKLPNLAILNMGIFSFKGEELIFEQGSFPSLVLLEFIQINDASSVKFEDGTMPKLEVLRIKLDASDGELQELSGLRYLTGLKEIQLDLWRCLEEKVINVLDQLVGHQNNVRVLRNDDY</sequence>